<proteinExistence type="predicted"/>
<dbReference type="Proteomes" id="UP000706039">
    <property type="component" value="Unassembled WGS sequence"/>
</dbReference>
<dbReference type="RefSeq" id="WP_222989598.1">
    <property type="nucleotide sequence ID" value="NZ_JAINVV010000004.1"/>
</dbReference>
<comment type="caution">
    <text evidence="3">The sequence shown here is derived from an EMBL/GenBank/DDBJ whole genome shotgun (WGS) entry which is preliminary data.</text>
</comment>
<gene>
    <name evidence="3" type="ORF">K7G82_09480</name>
</gene>
<name>A0ABS7PMN4_9SPHN</name>
<organism evidence="3 4">
    <name type="scientific">Sphingomonas colocasiae</name>
    <dbReference type="NCBI Taxonomy" id="1848973"/>
    <lineage>
        <taxon>Bacteria</taxon>
        <taxon>Pseudomonadati</taxon>
        <taxon>Pseudomonadota</taxon>
        <taxon>Alphaproteobacteria</taxon>
        <taxon>Sphingomonadales</taxon>
        <taxon>Sphingomonadaceae</taxon>
        <taxon>Sphingomonas</taxon>
    </lineage>
</organism>
<dbReference type="Pfam" id="PF06904">
    <property type="entry name" value="Extensin-like_C"/>
    <property type="match status" value="1"/>
</dbReference>
<feature type="signal peptide" evidence="1">
    <location>
        <begin position="1"/>
        <end position="22"/>
    </location>
</feature>
<keyword evidence="4" id="KW-1185">Reference proteome</keyword>
<feature type="domain" description="Extensin-like C-terminal" evidence="2">
    <location>
        <begin position="60"/>
        <end position="234"/>
    </location>
</feature>
<dbReference type="EMBL" id="JAINVV010000004">
    <property type="protein sequence ID" value="MBY8822523.1"/>
    <property type="molecule type" value="Genomic_DNA"/>
</dbReference>
<evidence type="ECO:0000313" key="4">
    <source>
        <dbReference type="Proteomes" id="UP000706039"/>
    </source>
</evidence>
<evidence type="ECO:0000256" key="1">
    <source>
        <dbReference type="SAM" id="SignalP"/>
    </source>
</evidence>
<accession>A0ABS7PMN4</accession>
<feature type="chain" id="PRO_5045367208" evidence="1">
    <location>
        <begin position="23"/>
        <end position="234"/>
    </location>
</feature>
<evidence type="ECO:0000313" key="3">
    <source>
        <dbReference type="EMBL" id="MBY8822523.1"/>
    </source>
</evidence>
<keyword evidence="1" id="KW-0732">Signal</keyword>
<reference evidence="3 4" key="1">
    <citation type="submission" date="2021-08" db="EMBL/GenBank/DDBJ databases">
        <authorList>
            <person name="Tuo L."/>
        </authorList>
    </citation>
    <scope>NUCLEOTIDE SEQUENCE [LARGE SCALE GENOMIC DNA]</scope>
    <source>
        <strain evidence="3 4">JCM 31229</strain>
    </source>
</reference>
<dbReference type="InterPro" id="IPR009683">
    <property type="entry name" value="Extensin-like_C"/>
</dbReference>
<sequence>MVSLRGNRIFLAGPLVAVMALAACVGAPDVRRSVPVKRPVAQKPVLTPAPRFADDVSTRQCMADLGAASVQYSALPDRQFDGGCSTLGSVKLIDIGTPVTNLGAMTCPLAKNFAAWARYGVRPAARQILGAEVVKIETMGTYNCRTVNGNGGATGRLSEHAHSNAVDVAAFVLDDGRRIAVRGGWKEGTSSERAFLKTIHNSACKRFATVLSPDYNAAHYDHFHLDMGRGPFCR</sequence>
<dbReference type="PROSITE" id="PS51257">
    <property type="entry name" value="PROKAR_LIPOPROTEIN"/>
    <property type="match status" value="1"/>
</dbReference>
<protein>
    <submittedName>
        <fullName evidence="3">Extensin family protein</fullName>
    </submittedName>
</protein>
<evidence type="ECO:0000259" key="2">
    <source>
        <dbReference type="Pfam" id="PF06904"/>
    </source>
</evidence>